<sequence length="151" mass="16904">MTPLRAPLTYLSQFQPGLFDRIHQPRSADFVLAFSWFGQGVLDDPRRANATSDIAAEIHTMDGNPPRAYHGWFAFMRAMILLGIDVDRWTRIAPVVAFAWALQSIAKPHPRDPNPGLPAAVVTEQAARWLPRTIKQLDKDFQSAPYPQGIG</sequence>
<evidence type="ECO:0000313" key="2">
    <source>
        <dbReference type="Proteomes" id="UP001521150"/>
    </source>
</evidence>
<gene>
    <name evidence="1" type="ORF">LWC34_15475</name>
</gene>
<dbReference type="EMBL" id="JAJVCN010000001">
    <property type="protein sequence ID" value="MCE7004225.1"/>
    <property type="molecule type" value="Genomic_DNA"/>
</dbReference>
<accession>A0ABS8ZBM6</accession>
<reference evidence="1 2" key="1">
    <citation type="submission" date="2021-12" db="EMBL/GenBank/DDBJ databases">
        <title>Genome sequence of Kibdelosporangium philippinense ATCC 49844.</title>
        <authorList>
            <person name="Fedorov E.A."/>
            <person name="Omeragic M."/>
            <person name="Shalygina K.F."/>
            <person name="Maclea K.S."/>
        </authorList>
    </citation>
    <scope>NUCLEOTIDE SEQUENCE [LARGE SCALE GENOMIC DNA]</scope>
    <source>
        <strain evidence="1 2">ATCC 49844</strain>
    </source>
</reference>
<keyword evidence="2" id="KW-1185">Reference proteome</keyword>
<dbReference type="Proteomes" id="UP001521150">
    <property type="component" value="Unassembled WGS sequence"/>
</dbReference>
<organism evidence="1 2">
    <name type="scientific">Kibdelosporangium philippinense</name>
    <dbReference type="NCBI Taxonomy" id="211113"/>
    <lineage>
        <taxon>Bacteria</taxon>
        <taxon>Bacillati</taxon>
        <taxon>Actinomycetota</taxon>
        <taxon>Actinomycetes</taxon>
        <taxon>Pseudonocardiales</taxon>
        <taxon>Pseudonocardiaceae</taxon>
        <taxon>Kibdelosporangium</taxon>
    </lineage>
</organism>
<protein>
    <submittedName>
        <fullName evidence="1">Uncharacterized protein</fullName>
    </submittedName>
</protein>
<dbReference type="RefSeq" id="WP_233725756.1">
    <property type="nucleotide sequence ID" value="NZ_JAJVCN010000001.1"/>
</dbReference>
<evidence type="ECO:0000313" key="1">
    <source>
        <dbReference type="EMBL" id="MCE7004225.1"/>
    </source>
</evidence>
<comment type="caution">
    <text evidence="1">The sequence shown here is derived from an EMBL/GenBank/DDBJ whole genome shotgun (WGS) entry which is preliminary data.</text>
</comment>
<proteinExistence type="predicted"/>
<name>A0ABS8ZBM6_9PSEU</name>